<evidence type="ECO:0000256" key="1">
    <source>
        <dbReference type="SAM" id="MobiDB-lite"/>
    </source>
</evidence>
<feature type="region of interest" description="Disordered" evidence="1">
    <location>
        <begin position="97"/>
        <end position="177"/>
    </location>
</feature>
<name>A0A087MGH5_9GAMM</name>
<gene>
    <name evidence="2" type="ORF">N788_13775</name>
</gene>
<evidence type="ECO:0000313" key="3">
    <source>
        <dbReference type="Proteomes" id="UP000029085"/>
    </source>
</evidence>
<feature type="non-terminal residue" evidence="2">
    <location>
        <position position="177"/>
    </location>
</feature>
<dbReference type="EMBL" id="AVCJ01000037">
    <property type="protein sequence ID" value="KFL35978.1"/>
    <property type="molecule type" value="Genomic_DNA"/>
</dbReference>
<evidence type="ECO:0000313" key="2">
    <source>
        <dbReference type="EMBL" id="KFL35978.1"/>
    </source>
</evidence>
<sequence length="177" mass="20080">EAAPAEPAEPPPLPAGDARLLMESDLACDLSINGVRRGSLQAMTPLRLELAPGRYQLACTPPAHPDLVSSQVATVVREEPTVALFELKYEIEERERQRLAAERRKQEKAEAEKLARQRQEDEEAAEARRLIEEAKQREEDRLAEEERKLQEARNAAERRRREEALKLDEARRAAAAR</sequence>
<reference evidence="3" key="1">
    <citation type="submission" date="2013-08" db="EMBL/GenBank/DDBJ databases">
        <title>Genome sequencing of Arenimonas donghaensis.</title>
        <authorList>
            <person name="Chen F."/>
            <person name="Wang G."/>
        </authorList>
    </citation>
    <scope>NUCLEOTIDE SEQUENCE [LARGE SCALE GENOMIC DNA]</scope>
    <source>
        <strain evidence="3">HO3-R19</strain>
    </source>
</reference>
<organism evidence="2 3">
    <name type="scientific">Arenimonas donghaensis DSM 18148 = HO3-R19</name>
    <dbReference type="NCBI Taxonomy" id="1121014"/>
    <lineage>
        <taxon>Bacteria</taxon>
        <taxon>Pseudomonadati</taxon>
        <taxon>Pseudomonadota</taxon>
        <taxon>Gammaproteobacteria</taxon>
        <taxon>Lysobacterales</taxon>
        <taxon>Lysobacteraceae</taxon>
        <taxon>Arenimonas</taxon>
    </lineage>
</organism>
<dbReference type="AlphaFoldDB" id="A0A087MGH5"/>
<protein>
    <recommendedName>
        <fullName evidence="4">PEGA domain-containing protein</fullName>
    </recommendedName>
</protein>
<dbReference type="Proteomes" id="UP000029085">
    <property type="component" value="Unassembled WGS sequence"/>
</dbReference>
<keyword evidence="3" id="KW-1185">Reference proteome</keyword>
<accession>A0A087MGH5</accession>
<feature type="non-terminal residue" evidence="2">
    <location>
        <position position="1"/>
    </location>
</feature>
<proteinExistence type="predicted"/>
<reference evidence="2 3" key="2">
    <citation type="journal article" date="2015" name="Stand. Genomic Sci.">
        <title>High quality draft genomic sequence of Arenimonas donghaensis DSM 18148(T).</title>
        <authorList>
            <person name="Chen F."/>
            <person name="Wang H."/>
            <person name="Cao Y."/>
            <person name="Li X."/>
            <person name="Wang G."/>
        </authorList>
    </citation>
    <scope>NUCLEOTIDE SEQUENCE [LARGE SCALE GENOMIC DNA]</scope>
    <source>
        <strain evidence="2 3">HO3-R19</strain>
    </source>
</reference>
<comment type="caution">
    <text evidence="2">The sequence shown here is derived from an EMBL/GenBank/DDBJ whole genome shotgun (WGS) entry which is preliminary data.</text>
</comment>
<evidence type="ECO:0008006" key="4">
    <source>
        <dbReference type="Google" id="ProtNLM"/>
    </source>
</evidence>